<feature type="non-terminal residue" evidence="1">
    <location>
        <position position="1"/>
    </location>
</feature>
<proteinExistence type="predicted"/>
<evidence type="ECO:0000313" key="2">
    <source>
        <dbReference type="Proteomes" id="UP000287033"/>
    </source>
</evidence>
<dbReference type="EMBL" id="BEZZ01050731">
    <property type="protein sequence ID" value="GCC41425.1"/>
    <property type="molecule type" value="Genomic_DNA"/>
</dbReference>
<dbReference type="STRING" id="137246.A0A401TFM9"/>
<comment type="caution">
    <text evidence="1">The sequence shown here is derived from an EMBL/GenBank/DDBJ whole genome shotgun (WGS) entry which is preliminary data.</text>
</comment>
<gene>
    <name evidence="1" type="ORF">chiPu_0025021</name>
</gene>
<dbReference type="OrthoDB" id="10067219at2759"/>
<dbReference type="AlphaFoldDB" id="A0A401TFM9"/>
<dbReference type="Proteomes" id="UP000287033">
    <property type="component" value="Unassembled WGS sequence"/>
</dbReference>
<reference evidence="1 2" key="1">
    <citation type="journal article" date="2018" name="Nat. Ecol. Evol.">
        <title>Shark genomes provide insights into elasmobranch evolution and the origin of vertebrates.</title>
        <authorList>
            <person name="Hara Y"/>
            <person name="Yamaguchi K"/>
            <person name="Onimaru K"/>
            <person name="Kadota M"/>
            <person name="Koyanagi M"/>
            <person name="Keeley SD"/>
            <person name="Tatsumi K"/>
            <person name="Tanaka K"/>
            <person name="Motone F"/>
            <person name="Kageyama Y"/>
            <person name="Nozu R"/>
            <person name="Adachi N"/>
            <person name="Nishimura O"/>
            <person name="Nakagawa R"/>
            <person name="Tanegashima C"/>
            <person name="Kiyatake I"/>
            <person name="Matsumoto R"/>
            <person name="Murakumo K"/>
            <person name="Nishida K"/>
            <person name="Terakita A"/>
            <person name="Kuratani S"/>
            <person name="Sato K"/>
            <person name="Hyodo S Kuraku.S."/>
        </authorList>
    </citation>
    <scope>NUCLEOTIDE SEQUENCE [LARGE SCALE GENOMIC DNA]</scope>
</reference>
<name>A0A401TFM9_CHIPU</name>
<keyword evidence="2" id="KW-1185">Reference proteome</keyword>
<organism evidence="1 2">
    <name type="scientific">Chiloscyllium punctatum</name>
    <name type="common">Brownbanded bambooshark</name>
    <name type="synonym">Hemiscyllium punctatum</name>
    <dbReference type="NCBI Taxonomy" id="137246"/>
    <lineage>
        <taxon>Eukaryota</taxon>
        <taxon>Metazoa</taxon>
        <taxon>Chordata</taxon>
        <taxon>Craniata</taxon>
        <taxon>Vertebrata</taxon>
        <taxon>Chondrichthyes</taxon>
        <taxon>Elasmobranchii</taxon>
        <taxon>Galeomorphii</taxon>
        <taxon>Galeoidea</taxon>
        <taxon>Orectolobiformes</taxon>
        <taxon>Hemiscylliidae</taxon>
        <taxon>Chiloscyllium</taxon>
    </lineage>
</organism>
<protein>
    <submittedName>
        <fullName evidence="1">Uncharacterized protein</fullName>
    </submittedName>
</protein>
<feature type="non-terminal residue" evidence="1">
    <location>
        <position position="66"/>
    </location>
</feature>
<accession>A0A401TFM9</accession>
<dbReference type="OMA" id="SIFDPPY"/>
<evidence type="ECO:0000313" key="1">
    <source>
        <dbReference type="EMBL" id="GCC41425.1"/>
    </source>
</evidence>
<sequence length="66" mass="7265">EALSVVSEDQVLYESSYAASQLMKTEIDSGDFTQSGKGSPEMAEQDWSCQTTRVMVKREAEQVNGT</sequence>